<sequence length="63" mass="7561">MLSHNISFRYDLTLPVFFYFLALFFGRRHLSLHFDTKYLTFRPLKLTHIDLSVPHDGCQVFNL</sequence>
<keyword evidence="1" id="KW-0812">Transmembrane</keyword>
<proteinExistence type="predicted"/>
<protein>
    <submittedName>
        <fullName evidence="2">Uncharacterized protein</fullName>
    </submittedName>
</protein>
<keyword evidence="1" id="KW-0472">Membrane</keyword>
<feature type="transmembrane region" description="Helical" evidence="1">
    <location>
        <begin position="6"/>
        <end position="25"/>
    </location>
</feature>
<dbReference type="AlphaFoldDB" id="A0A0A9FY38"/>
<reference evidence="2" key="2">
    <citation type="journal article" date="2015" name="Data Brief">
        <title>Shoot transcriptome of the giant reed, Arundo donax.</title>
        <authorList>
            <person name="Barrero R.A."/>
            <person name="Guerrero F.D."/>
            <person name="Moolhuijzen P."/>
            <person name="Goolsby J.A."/>
            <person name="Tidwell J."/>
            <person name="Bellgard S.E."/>
            <person name="Bellgard M.I."/>
        </authorList>
    </citation>
    <scope>NUCLEOTIDE SEQUENCE</scope>
    <source>
        <tissue evidence="2">Shoot tissue taken approximately 20 cm above the soil surface</tissue>
    </source>
</reference>
<dbReference type="EMBL" id="GBRH01182670">
    <property type="protein sequence ID" value="JAE15226.1"/>
    <property type="molecule type" value="Transcribed_RNA"/>
</dbReference>
<accession>A0A0A9FY38</accession>
<evidence type="ECO:0000256" key="1">
    <source>
        <dbReference type="SAM" id="Phobius"/>
    </source>
</evidence>
<reference evidence="2" key="1">
    <citation type="submission" date="2014-09" db="EMBL/GenBank/DDBJ databases">
        <authorList>
            <person name="Magalhaes I.L.F."/>
            <person name="Oliveira U."/>
            <person name="Santos F.R."/>
            <person name="Vidigal T.H.D.A."/>
            <person name="Brescovit A.D."/>
            <person name="Santos A.J."/>
        </authorList>
    </citation>
    <scope>NUCLEOTIDE SEQUENCE</scope>
    <source>
        <tissue evidence="2">Shoot tissue taken approximately 20 cm above the soil surface</tissue>
    </source>
</reference>
<keyword evidence="1" id="KW-1133">Transmembrane helix</keyword>
<evidence type="ECO:0000313" key="2">
    <source>
        <dbReference type="EMBL" id="JAE15226.1"/>
    </source>
</evidence>
<organism evidence="2">
    <name type="scientific">Arundo donax</name>
    <name type="common">Giant reed</name>
    <name type="synonym">Donax arundinaceus</name>
    <dbReference type="NCBI Taxonomy" id="35708"/>
    <lineage>
        <taxon>Eukaryota</taxon>
        <taxon>Viridiplantae</taxon>
        <taxon>Streptophyta</taxon>
        <taxon>Embryophyta</taxon>
        <taxon>Tracheophyta</taxon>
        <taxon>Spermatophyta</taxon>
        <taxon>Magnoliopsida</taxon>
        <taxon>Liliopsida</taxon>
        <taxon>Poales</taxon>
        <taxon>Poaceae</taxon>
        <taxon>PACMAD clade</taxon>
        <taxon>Arundinoideae</taxon>
        <taxon>Arundineae</taxon>
        <taxon>Arundo</taxon>
    </lineage>
</organism>
<name>A0A0A9FY38_ARUDO</name>